<dbReference type="AlphaFoldDB" id="A0A6G3X3I2"/>
<comment type="caution">
    <text evidence="2">The sequence shown here is derived from an EMBL/GenBank/DDBJ whole genome shotgun (WGS) entry which is preliminary data.</text>
</comment>
<protein>
    <submittedName>
        <fullName evidence="2">Mycothiol synthase</fullName>
    </submittedName>
</protein>
<accession>A0A6G3X3I2</accession>
<organism evidence="2">
    <name type="scientific">Streptomyces sp. SID7499</name>
    <dbReference type="NCBI Taxonomy" id="2706086"/>
    <lineage>
        <taxon>Bacteria</taxon>
        <taxon>Bacillati</taxon>
        <taxon>Actinomycetota</taxon>
        <taxon>Actinomycetes</taxon>
        <taxon>Kitasatosporales</taxon>
        <taxon>Streptomycetaceae</taxon>
        <taxon>Streptomyces</taxon>
    </lineage>
</organism>
<gene>
    <name evidence="2" type="ORF">G3M58_38670</name>
</gene>
<reference evidence="2" key="1">
    <citation type="submission" date="2020-01" db="EMBL/GenBank/DDBJ databases">
        <title>Insect and environment-associated Actinomycetes.</title>
        <authorList>
            <person name="Currrie C."/>
            <person name="Chevrette M."/>
            <person name="Carlson C."/>
            <person name="Stubbendieck R."/>
            <person name="Wendt-Pienkowski E."/>
        </authorList>
    </citation>
    <scope>NUCLEOTIDE SEQUENCE</scope>
    <source>
        <strain evidence="2">SID7499</strain>
    </source>
</reference>
<feature type="region of interest" description="Disordered" evidence="1">
    <location>
        <begin position="42"/>
        <end position="61"/>
    </location>
</feature>
<evidence type="ECO:0000256" key="1">
    <source>
        <dbReference type="SAM" id="MobiDB-lite"/>
    </source>
</evidence>
<sequence>MTTDAPLPAPGREVRTLDALDSAQADAVLALLAEAARSDGRQAVSEQGRLRIRGGHRDGVR</sequence>
<evidence type="ECO:0000313" key="2">
    <source>
        <dbReference type="EMBL" id="NEE12368.1"/>
    </source>
</evidence>
<proteinExistence type="predicted"/>
<dbReference type="EMBL" id="JAAGMN010004007">
    <property type="protein sequence ID" value="NEE12368.1"/>
    <property type="molecule type" value="Genomic_DNA"/>
</dbReference>
<feature type="non-terminal residue" evidence="2">
    <location>
        <position position="61"/>
    </location>
</feature>
<name>A0A6G3X3I2_9ACTN</name>